<reference evidence="1 2" key="1">
    <citation type="journal article" date="2018" name="Biotechnol. Biofuels">
        <title>Integrative visual omics of the white-rot fungus Polyporus brumalis exposes the biotechnological potential of its oxidative enzymes for delignifying raw plant biomass.</title>
        <authorList>
            <person name="Miyauchi S."/>
            <person name="Rancon A."/>
            <person name="Drula E."/>
            <person name="Hage H."/>
            <person name="Chaduli D."/>
            <person name="Favel A."/>
            <person name="Grisel S."/>
            <person name="Henrissat B."/>
            <person name="Herpoel-Gimbert I."/>
            <person name="Ruiz-Duenas F.J."/>
            <person name="Chevret D."/>
            <person name="Hainaut M."/>
            <person name="Lin J."/>
            <person name="Wang M."/>
            <person name="Pangilinan J."/>
            <person name="Lipzen A."/>
            <person name="Lesage-Meessen L."/>
            <person name="Navarro D."/>
            <person name="Riley R."/>
            <person name="Grigoriev I.V."/>
            <person name="Zhou S."/>
            <person name="Raouche S."/>
            <person name="Rosso M.N."/>
        </authorList>
    </citation>
    <scope>NUCLEOTIDE SEQUENCE [LARGE SCALE GENOMIC DNA]</scope>
    <source>
        <strain evidence="1 2">BRFM 1820</strain>
    </source>
</reference>
<organism evidence="1 2">
    <name type="scientific">Lentinus brumalis</name>
    <dbReference type="NCBI Taxonomy" id="2498619"/>
    <lineage>
        <taxon>Eukaryota</taxon>
        <taxon>Fungi</taxon>
        <taxon>Dikarya</taxon>
        <taxon>Basidiomycota</taxon>
        <taxon>Agaricomycotina</taxon>
        <taxon>Agaricomycetes</taxon>
        <taxon>Polyporales</taxon>
        <taxon>Polyporaceae</taxon>
        <taxon>Lentinus</taxon>
    </lineage>
</organism>
<protein>
    <submittedName>
        <fullName evidence="1">Uncharacterized protein</fullName>
    </submittedName>
</protein>
<accession>A0A371DLC6</accession>
<evidence type="ECO:0000313" key="1">
    <source>
        <dbReference type="EMBL" id="RDX53326.1"/>
    </source>
</evidence>
<dbReference type="EMBL" id="KZ857387">
    <property type="protein sequence ID" value="RDX53326.1"/>
    <property type="molecule type" value="Genomic_DNA"/>
</dbReference>
<proteinExistence type="predicted"/>
<keyword evidence="2" id="KW-1185">Reference proteome</keyword>
<dbReference type="AlphaFoldDB" id="A0A371DLC6"/>
<evidence type="ECO:0000313" key="2">
    <source>
        <dbReference type="Proteomes" id="UP000256964"/>
    </source>
</evidence>
<dbReference type="Proteomes" id="UP000256964">
    <property type="component" value="Unassembled WGS sequence"/>
</dbReference>
<gene>
    <name evidence="1" type="ORF">OH76DRAFT_1210607</name>
</gene>
<sequence>MRSLLYARYILTARPSVRLSWRPHIKASSPCPIPLPPSRKKRWLAASHSSSRLQSPVKVHGKRPWPKTGSSRPRIAHVMPPTVLWSSTRLGRRSCYSMLPSSRRRSHRIRQTARMERTGHMDEFRVITTIALTTHEYEYERAVMRSDVPRLVGLCQALRRLLFTMDAGEDCLTIHHLGFTVLGRTEDFALAPVLRDIGMCAPKHLHCR</sequence>
<name>A0A371DLC6_9APHY</name>